<comment type="caution">
    <text evidence="1">The sequence shown here is derived from an EMBL/GenBank/DDBJ whole genome shotgun (WGS) entry which is preliminary data.</text>
</comment>
<proteinExistence type="predicted"/>
<gene>
    <name evidence="1" type="ORF">ACHAWO_007389</name>
</gene>
<dbReference type="EMBL" id="JALLPJ020000565">
    <property type="protein sequence ID" value="KAL3788434.1"/>
    <property type="molecule type" value="Genomic_DNA"/>
</dbReference>
<evidence type="ECO:0000313" key="1">
    <source>
        <dbReference type="EMBL" id="KAL3788434.1"/>
    </source>
</evidence>
<dbReference type="Proteomes" id="UP001530400">
    <property type="component" value="Unassembled WGS sequence"/>
</dbReference>
<protein>
    <recommendedName>
        <fullName evidence="3">Cyclin C-terminal domain-containing protein</fullName>
    </recommendedName>
</protein>
<name>A0ABD3PLA9_9STRA</name>
<evidence type="ECO:0008006" key="3">
    <source>
        <dbReference type="Google" id="ProtNLM"/>
    </source>
</evidence>
<accession>A0ABD3PLA9</accession>
<keyword evidence="2" id="KW-1185">Reference proteome</keyword>
<reference evidence="1 2" key="1">
    <citation type="submission" date="2024-10" db="EMBL/GenBank/DDBJ databases">
        <title>Updated reference genomes for cyclostephanoid diatoms.</title>
        <authorList>
            <person name="Roberts W.R."/>
            <person name="Alverson A.J."/>
        </authorList>
    </citation>
    <scope>NUCLEOTIDE SEQUENCE [LARGE SCALE GENOMIC DNA]</scope>
    <source>
        <strain evidence="1 2">AJA010-31</strain>
    </source>
</reference>
<organism evidence="1 2">
    <name type="scientific">Cyclotella atomus</name>
    <dbReference type="NCBI Taxonomy" id="382360"/>
    <lineage>
        <taxon>Eukaryota</taxon>
        <taxon>Sar</taxon>
        <taxon>Stramenopiles</taxon>
        <taxon>Ochrophyta</taxon>
        <taxon>Bacillariophyta</taxon>
        <taxon>Coscinodiscophyceae</taxon>
        <taxon>Thalassiosirophycidae</taxon>
        <taxon>Stephanodiscales</taxon>
        <taxon>Stephanodiscaceae</taxon>
        <taxon>Cyclotella</taxon>
    </lineage>
</organism>
<sequence length="109" mass="12216">MPGCVVLTSYFSTIAPSLIAAAFVAKAFRYSKIHASELNVLWDEIFQALELNRSKELMNVQLRLKRISSHARQTAPRVRAVQRTSKRYSNISLGDSSSPVSFNLSMLKV</sequence>
<dbReference type="AlphaFoldDB" id="A0ABD3PLA9"/>
<evidence type="ECO:0000313" key="2">
    <source>
        <dbReference type="Proteomes" id="UP001530400"/>
    </source>
</evidence>